<evidence type="ECO:0000313" key="1">
    <source>
        <dbReference type="EMBL" id="KAK8553709.1"/>
    </source>
</evidence>
<comment type="caution">
    <text evidence="1">The sequence shown here is derived from an EMBL/GenBank/DDBJ whole genome shotgun (WGS) entry which is preliminary data.</text>
</comment>
<accession>A0ABR2E6T0</accession>
<proteinExistence type="predicted"/>
<name>A0ABR2E6T0_9ROSI</name>
<dbReference type="Proteomes" id="UP001472677">
    <property type="component" value="Unassembled WGS sequence"/>
</dbReference>
<keyword evidence="2" id="KW-1185">Reference proteome</keyword>
<organism evidence="1 2">
    <name type="scientific">Hibiscus sabdariffa</name>
    <name type="common">roselle</name>
    <dbReference type="NCBI Taxonomy" id="183260"/>
    <lineage>
        <taxon>Eukaryota</taxon>
        <taxon>Viridiplantae</taxon>
        <taxon>Streptophyta</taxon>
        <taxon>Embryophyta</taxon>
        <taxon>Tracheophyta</taxon>
        <taxon>Spermatophyta</taxon>
        <taxon>Magnoliopsida</taxon>
        <taxon>eudicotyledons</taxon>
        <taxon>Gunneridae</taxon>
        <taxon>Pentapetalae</taxon>
        <taxon>rosids</taxon>
        <taxon>malvids</taxon>
        <taxon>Malvales</taxon>
        <taxon>Malvaceae</taxon>
        <taxon>Malvoideae</taxon>
        <taxon>Hibiscus</taxon>
    </lineage>
</organism>
<sequence>MVADMVSATGEWDWERLRELLPEEVLDYLAATPPTSTHLGEDVPGWRWDDKREFRARDLWRSVLGQEVASTLDSLPFDDWLHGNFSGRLAAVAGRKDWGMEFSIYCWQLWKLRCSMILDGDFVERESVVDRGHRLILECKATFSTSVRGPVVTSNPEQRWSRNGAADKLASLGWHAMPQGSLLVVPPGPVVVLVAADQQRWEERRMFEVPNA</sequence>
<reference evidence="1 2" key="1">
    <citation type="journal article" date="2024" name="G3 (Bethesda)">
        <title>Genome assembly of Hibiscus sabdariffa L. provides insights into metabolisms of medicinal natural products.</title>
        <authorList>
            <person name="Kim T."/>
        </authorList>
    </citation>
    <scope>NUCLEOTIDE SEQUENCE [LARGE SCALE GENOMIC DNA]</scope>
    <source>
        <strain evidence="1">TK-2024</strain>
        <tissue evidence="1">Old leaves</tissue>
    </source>
</reference>
<dbReference type="EMBL" id="JBBPBM010000019">
    <property type="protein sequence ID" value="KAK8553709.1"/>
    <property type="molecule type" value="Genomic_DNA"/>
</dbReference>
<protein>
    <submittedName>
        <fullName evidence="1">Uncharacterized protein</fullName>
    </submittedName>
</protein>
<evidence type="ECO:0000313" key="2">
    <source>
        <dbReference type="Proteomes" id="UP001472677"/>
    </source>
</evidence>
<gene>
    <name evidence="1" type="ORF">V6N12_030693</name>
</gene>